<sequence length="127" mass="14953">MPLKISRVERSMLDKFIVAQSPHVDEEVRTLRYRLRIAVNWKDCYRLGIVWCEESLSLLNRGIVEARWCEFWRGIILPIGIDELVRCHVEDTSRHSGRTETVYDKWIPSNDVFEKCEASAICASVWR</sequence>
<keyword evidence="2" id="KW-1185">Reference proteome</keyword>
<dbReference type="EMBL" id="BMAU01021370">
    <property type="protein sequence ID" value="GFY24776.1"/>
    <property type="molecule type" value="Genomic_DNA"/>
</dbReference>
<comment type="caution">
    <text evidence="1">The sequence shown here is derived from an EMBL/GenBank/DDBJ whole genome shotgun (WGS) entry which is preliminary data.</text>
</comment>
<proteinExistence type="predicted"/>
<reference evidence="1" key="1">
    <citation type="submission" date="2020-08" db="EMBL/GenBank/DDBJ databases">
        <title>Multicomponent nature underlies the extraordinary mechanical properties of spider dragline silk.</title>
        <authorList>
            <person name="Kono N."/>
            <person name="Nakamura H."/>
            <person name="Mori M."/>
            <person name="Yoshida Y."/>
            <person name="Ohtoshi R."/>
            <person name="Malay A.D."/>
            <person name="Moran D.A.P."/>
            <person name="Tomita M."/>
            <person name="Numata K."/>
            <person name="Arakawa K."/>
        </authorList>
    </citation>
    <scope>NUCLEOTIDE SEQUENCE</scope>
</reference>
<accession>A0A8X6VYR6</accession>
<evidence type="ECO:0000313" key="2">
    <source>
        <dbReference type="Proteomes" id="UP000887159"/>
    </source>
</evidence>
<gene>
    <name evidence="1" type="ORF">TNCV_2689671</name>
</gene>
<organism evidence="1 2">
    <name type="scientific">Trichonephila clavipes</name>
    <name type="common">Golden silk orbweaver</name>
    <name type="synonym">Nephila clavipes</name>
    <dbReference type="NCBI Taxonomy" id="2585209"/>
    <lineage>
        <taxon>Eukaryota</taxon>
        <taxon>Metazoa</taxon>
        <taxon>Ecdysozoa</taxon>
        <taxon>Arthropoda</taxon>
        <taxon>Chelicerata</taxon>
        <taxon>Arachnida</taxon>
        <taxon>Araneae</taxon>
        <taxon>Araneomorphae</taxon>
        <taxon>Entelegynae</taxon>
        <taxon>Araneoidea</taxon>
        <taxon>Nephilidae</taxon>
        <taxon>Trichonephila</taxon>
    </lineage>
</organism>
<dbReference type="AlphaFoldDB" id="A0A8X6VYR6"/>
<protein>
    <submittedName>
        <fullName evidence="1">Uncharacterized protein</fullName>
    </submittedName>
</protein>
<name>A0A8X6VYR6_TRICX</name>
<dbReference type="Proteomes" id="UP000887159">
    <property type="component" value="Unassembled WGS sequence"/>
</dbReference>
<evidence type="ECO:0000313" key="1">
    <source>
        <dbReference type="EMBL" id="GFY24776.1"/>
    </source>
</evidence>